<comment type="similarity">
    <text evidence="2 8">Belongs to the UDP-glucose/GDP-mannose dehydrogenase family.</text>
</comment>
<evidence type="ECO:0000313" key="14">
    <source>
        <dbReference type="Proteomes" id="UP000425960"/>
    </source>
</evidence>
<dbReference type="SUPFAM" id="SSF52413">
    <property type="entry name" value="UDP-glucose/GDP-mannose dehydrogenase C-terminal domain"/>
    <property type="match status" value="1"/>
</dbReference>
<feature type="binding site" evidence="10">
    <location>
        <begin position="255"/>
        <end position="259"/>
    </location>
    <ligand>
        <name>substrate</name>
    </ligand>
</feature>
<dbReference type="Gene3D" id="1.20.5.100">
    <property type="entry name" value="Cytochrome c1, transmembrane anchor, C-terminal"/>
    <property type="match status" value="1"/>
</dbReference>
<dbReference type="Pfam" id="PF03720">
    <property type="entry name" value="UDPG_MGDP_dh_C"/>
    <property type="match status" value="1"/>
</dbReference>
<evidence type="ECO:0000259" key="12">
    <source>
        <dbReference type="SMART" id="SM00984"/>
    </source>
</evidence>
<dbReference type="SUPFAM" id="SSF48179">
    <property type="entry name" value="6-phosphogluconate dehydrogenase C-terminal domain-like"/>
    <property type="match status" value="1"/>
</dbReference>
<keyword evidence="6 8" id="KW-0520">NAD</keyword>
<feature type="active site" description="Nucleophile" evidence="9">
    <location>
        <position position="266"/>
    </location>
</feature>
<name>A0A5K7ZQ17_9BACT</name>
<dbReference type="InterPro" id="IPR014027">
    <property type="entry name" value="UDP-Glc/GDP-Man_DH_C"/>
</dbReference>
<dbReference type="InterPro" id="IPR036220">
    <property type="entry name" value="UDP-Glc/GDP-Man_DH_C_sf"/>
</dbReference>
<comment type="catalytic activity">
    <reaction evidence="7 8">
        <text>UDP-alpha-D-glucose + 2 NAD(+) + H2O = UDP-alpha-D-glucuronate + 2 NADH + 3 H(+)</text>
        <dbReference type="Rhea" id="RHEA:23596"/>
        <dbReference type="ChEBI" id="CHEBI:15377"/>
        <dbReference type="ChEBI" id="CHEBI:15378"/>
        <dbReference type="ChEBI" id="CHEBI:57540"/>
        <dbReference type="ChEBI" id="CHEBI:57945"/>
        <dbReference type="ChEBI" id="CHEBI:58052"/>
        <dbReference type="ChEBI" id="CHEBI:58885"/>
        <dbReference type="EC" id="1.1.1.22"/>
    </reaction>
</comment>
<dbReference type="InterPro" id="IPR017476">
    <property type="entry name" value="UDP-Glc/GDP-Man"/>
</dbReference>
<dbReference type="PANTHER" id="PTHR43750:SF3">
    <property type="entry name" value="UDP-GLUCOSE 6-DEHYDROGENASE TUAD"/>
    <property type="match status" value="1"/>
</dbReference>
<evidence type="ECO:0000256" key="7">
    <source>
        <dbReference type="ARBA" id="ARBA00047473"/>
    </source>
</evidence>
<dbReference type="UniPathway" id="UPA00038">
    <property type="reaction ID" value="UER00491"/>
</dbReference>
<evidence type="ECO:0000256" key="3">
    <source>
        <dbReference type="ARBA" id="ARBA00012954"/>
    </source>
</evidence>
<feature type="domain" description="UDP-glucose/GDP-mannose dehydrogenase C-terminal" evidence="12">
    <location>
        <begin position="322"/>
        <end position="426"/>
    </location>
</feature>
<dbReference type="EMBL" id="AP021876">
    <property type="protein sequence ID" value="BBO81350.1"/>
    <property type="molecule type" value="Genomic_DNA"/>
</dbReference>
<feature type="binding site" evidence="11">
    <location>
        <position position="336"/>
    </location>
    <ligand>
        <name>NAD(+)</name>
        <dbReference type="ChEBI" id="CHEBI:57540"/>
    </ligand>
</feature>
<dbReference type="RefSeq" id="WP_155322083.1">
    <property type="nucleotide sequence ID" value="NZ_AP021876.1"/>
</dbReference>
<dbReference type="GO" id="GO:0051287">
    <property type="term" value="F:NAD binding"/>
    <property type="evidence" value="ECO:0007669"/>
    <property type="project" value="InterPro"/>
</dbReference>
<dbReference type="AlphaFoldDB" id="A0A5K7ZQ17"/>
<feature type="binding site" evidence="11">
    <location>
        <position position="30"/>
    </location>
    <ligand>
        <name>NAD(+)</name>
        <dbReference type="ChEBI" id="CHEBI:57540"/>
    </ligand>
</feature>
<feature type="binding site" evidence="11">
    <location>
        <position position="86"/>
    </location>
    <ligand>
        <name>NAD(+)</name>
        <dbReference type="ChEBI" id="CHEBI:57540"/>
    </ligand>
</feature>
<dbReference type="PIRSF" id="PIRSF500134">
    <property type="entry name" value="UDPglc_DH_bac"/>
    <property type="match status" value="1"/>
</dbReference>
<evidence type="ECO:0000256" key="4">
    <source>
        <dbReference type="ARBA" id="ARBA00015132"/>
    </source>
</evidence>
<reference evidence="13 14" key="1">
    <citation type="submission" date="2019-11" db="EMBL/GenBank/DDBJ databases">
        <title>Comparative genomics of hydrocarbon-degrading Desulfosarcina strains.</title>
        <authorList>
            <person name="Watanabe M."/>
            <person name="Kojima H."/>
            <person name="Fukui M."/>
        </authorList>
    </citation>
    <scope>NUCLEOTIDE SEQUENCE [LARGE SCALE GENOMIC DNA]</scope>
    <source>
        <strain evidence="13 14">28bB2T</strain>
    </source>
</reference>
<dbReference type="PANTHER" id="PTHR43750">
    <property type="entry name" value="UDP-GLUCOSE 6-DEHYDROGENASE TUAD"/>
    <property type="match status" value="1"/>
</dbReference>
<feature type="binding site" evidence="10">
    <location>
        <position position="210"/>
    </location>
    <ligand>
        <name>substrate</name>
    </ligand>
</feature>
<feature type="binding site" evidence="11">
    <location>
        <position position="121"/>
    </location>
    <ligand>
        <name>NAD(+)</name>
        <dbReference type="ChEBI" id="CHEBI:57540"/>
    </ligand>
</feature>
<dbReference type="Pfam" id="PF00984">
    <property type="entry name" value="UDPG_MGDP_dh"/>
    <property type="match status" value="1"/>
</dbReference>
<evidence type="ECO:0000256" key="2">
    <source>
        <dbReference type="ARBA" id="ARBA00006601"/>
    </source>
</evidence>
<feature type="binding site" evidence="10">
    <location>
        <position position="329"/>
    </location>
    <ligand>
        <name>substrate</name>
    </ligand>
</feature>
<gene>
    <name evidence="13" type="primary">ugd</name>
    <name evidence="13" type="ORF">DSCO28_19160</name>
</gene>
<dbReference type="InterPro" id="IPR014026">
    <property type="entry name" value="UDP-Glc/GDP-Man_DH_dimer"/>
</dbReference>
<keyword evidence="5 8" id="KW-0560">Oxidoreductase</keyword>
<feature type="binding site" evidence="10">
    <location>
        <position position="263"/>
    </location>
    <ligand>
        <name>substrate</name>
    </ligand>
</feature>
<dbReference type="Proteomes" id="UP000425960">
    <property type="component" value="Chromosome"/>
</dbReference>
<protein>
    <recommendedName>
        <fullName evidence="4 8">UDP-glucose 6-dehydrogenase</fullName>
        <ecNumber evidence="3 8">1.1.1.22</ecNumber>
    </recommendedName>
</protein>
<evidence type="ECO:0000256" key="11">
    <source>
        <dbReference type="PIRSR" id="PIRSR500134-3"/>
    </source>
</evidence>
<comment type="pathway">
    <text evidence="1">Nucleotide-sugar biosynthesis; UDP-alpha-D-glucuronate biosynthesis; UDP-alpha-D-glucuronate from UDP-alpha-D-glucose: step 1/1.</text>
</comment>
<dbReference type="GO" id="GO:0000271">
    <property type="term" value="P:polysaccharide biosynthetic process"/>
    <property type="evidence" value="ECO:0007669"/>
    <property type="project" value="InterPro"/>
</dbReference>
<dbReference type="SMART" id="SM00984">
    <property type="entry name" value="UDPG_MGDP_dh_C"/>
    <property type="match status" value="1"/>
</dbReference>
<evidence type="ECO:0000256" key="10">
    <source>
        <dbReference type="PIRSR" id="PIRSR500134-2"/>
    </source>
</evidence>
<organism evidence="13 14">
    <name type="scientific">Desulfosarcina ovata subsp. sediminis</name>
    <dbReference type="NCBI Taxonomy" id="885957"/>
    <lineage>
        <taxon>Bacteria</taxon>
        <taxon>Pseudomonadati</taxon>
        <taxon>Thermodesulfobacteriota</taxon>
        <taxon>Desulfobacteria</taxon>
        <taxon>Desulfobacterales</taxon>
        <taxon>Desulfosarcinaceae</taxon>
        <taxon>Desulfosarcina</taxon>
    </lineage>
</organism>
<dbReference type="InterPro" id="IPR008927">
    <property type="entry name" value="6-PGluconate_DH-like_C_sf"/>
</dbReference>
<feature type="binding site" evidence="11">
    <location>
        <position position="269"/>
    </location>
    <ligand>
        <name>NAD(+)</name>
        <dbReference type="ChEBI" id="CHEBI:57540"/>
    </ligand>
</feature>
<dbReference type="InterPro" id="IPR001732">
    <property type="entry name" value="UDP-Glc/GDP-Man_DH_N"/>
</dbReference>
<sequence>MNVCIIGTGYVGLVAAACLSEMGNDVTCIDVNKEIINRLNDGKIHIFEPGLESLVSRNAAEGRLTFSTDLAEGMQDALFIFSCVGTPSKTDGSCDLSYVDTVAEQIGQHLSDYKIIINKSTVPVGTADRVKGIIQKELDQRGVSVEFDVVSNPEFLKEGDAVNDFLKPDRVIVGTDNVRTAKLLETLYAPFARSRDKMIVMGVRSAEMTKYAANCMLATKISFMNEVANLCETVGADVKEVRAGIGSDRRIGYHFIYPGVGYGGSCFPKDVRALINTAREYGCMSNLVEAVDTVNNRQKRQIADKVIDYFSARGGVNGKTVAMWGLSFKANTDDMRESAALDIIQVLTDAGMKIRAYDPVASENGKKILADNSHVSIMDGQYDPLDGADALAVVTDWNQFRNPDFNRIKKTLVHPVIFDGRNLFSRTFMKDMGFSYISVGRQPVIAEGSDNFK</sequence>
<evidence type="ECO:0000256" key="8">
    <source>
        <dbReference type="PIRNR" id="PIRNR000124"/>
    </source>
</evidence>
<evidence type="ECO:0000256" key="6">
    <source>
        <dbReference type="ARBA" id="ARBA00023027"/>
    </source>
</evidence>
<dbReference type="NCBIfam" id="TIGR03026">
    <property type="entry name" value="NDP-sugDHase"/>
    <property type="match status" value="1"/>
</dbReference>
<dbReference type="InterPro" id="IPR036291">
    <property type="entry name" value="NAD(P)-bd_dom_sf"/>
</dbReference>
<dbReference type="KEGG" id="dov:DSCO28_19160"/>
<evidence type="ECO:0000256" key="9">
    <source>
        <dbReference type="PIRSR" id="PIRSR500134-1"/>
    </source>
</evidence>
<feature type="binding site" evidence="10">
    <location>
        <begin position="155"/>
        <end position="158"/>
    </location>
    <ligand>
        <name>substrate</name>
    </ligand>
</feature>
<accession>A0A5K7ZQ17</accession>
<dbReference type="GO" id="GO:0003979">
    <property type="term" value="F:UDP-glucose 6-dehydrogenase activity"/>
    <property type="evidence" value="ECO:0007669"/>
    <property type="project" value="UniProtKB-EC"/>
</dbReference>
<dbReference type="Gene3D" id="3.40.50.720">
    <property type="entry name" value="NAD(P)-binding Rossmann-like Domain"/>
    <property type="match status" value="2"/>
</dbReference>
<feature type="binding site" evidence="11">
    <location>
        <position position="158"/>
    </location>
    <ligand>
        <name>NAD(+)</name>
        <dbReference type="ChEBI" id="CHEBI:57540"/>
    </ligand>
</feature>
<dbReference type="GO" id="GO:0006065">
    <property type="term" value="P:UDP-glucuronate biosynthetic process"/>
    <property type="evidence" value="ECO:0007669"/>
    <property type="project" value="UniProtKB-UniPathway"/>
</dbReference>
<evidence type="ECO:0000256" key="1">
    <source>
        <dbReference type="ARBA" id="ARBA00004701"/>
    </source>
</evidence>
<dbReference type="PIRSF" id="PIRSF000124">
    <property type="entry name" value="UDPglc_GDPman_dh"/>
    <property type="match status" value="1"/>
</dbReference>
<dbReference type="Pfam" id="PF03721">
    <property type="entry name" value="UDPG_MGDP_dh_N"/>
    <property type="match status" value="1"/>
</dbReference>
<dbReference type="EC" id="1.1.1.22" evidence="3 8"/>
<evidence type="ECO:0000313" key="13">
    <source>
        <dbReference type="EMBL" id="BBO81350.1"/>
    </source>
</evidence>
<dbReference type="InterPro" id="IPR028357">
    <property type="entry name" value="UDPglc_DH_bac"/>
</dbReference>
<evidence type="ECO:0000256" key="5">
    <source>
        <dbReference type="ARBA" id="ARBA00023002"/>
    </source>
</evidence>
<dbReference type="SUPFAM" id="SSF51735">
    <property type="entry name" value="NAD(P)-binding Rossmann-fold domains"/>
    <property type="match status" value="1"/>
</dbReference>
<proteinExistence type="inferred from homology"/>